<reference evidence="2" key="1">
    <citation type="submission" date="2023-01" db="EMBL/GenBank/DDBJ databases">
        <title>Genome assembly of the deep-sea coral Lophelia pertusa.</title>
        <authorList>
            <person name="Herrera S."/>
            <person name="Cordes E."/>
        </authorList>
    </citation>
    <scope>NUCLEOTIDE SEQUENCE</scope>
    <source>
        <strain evidence="2">USNM1676648</strain>
        <tissue evidence="2">Polyp</tissue>
    </source>
</reference>
<keyword evidence="3" id="KW-1185">Reference proteome</keyword>
<dbReference type="EMBL" id="MU825420">
    <property type="protein sequence ID" value="KAJ7390111.1"/>
    <property type="molecule type" value="Genomic_DNA"/>
</dbReference>
<evidence type="ECO:0000313" key="2">
    <source>
        <dbReference type="EMBL" id="KAJ7390111.1"/>
    </source>
</evidence>
<feature type="compositionally biased region" description="Polar residues" evidence="1">
    <location>
        <begin position="27"/>
        <end position="44"/>
    </location>
</feature>
<protein>
    <submittedName>
        <fullName evidence="2">Uncharacterized protein</fullName>
    </submittedName>
</protein>
<proteinExistence type="predicted"/>
<dbReference type="AlphaFoldDB" id="A0A9W9ZYB8"/>
<evidence type="ECO:0000313" key="3">
    <source>
        <dbReference type="Proteomes" id="UP001163046"/>
    </source>
</evidence>
<evidence type="ECO:0000256" key="1">
    <source>
        <dbReference type="SAM" id="MobiDB-lite"/>
    </source>
</evidence>
<organism evidence="2 3">
    <name type="scientific">Desmophyllum pertusum</name>
    <dbReference type="NCBI Taxonomy" id="174260"/>
    <lineage>
        <taxon>Eukaryota</taxon>
        <taxon>Metazoa</taxon>
        <taxon>Cnidaria</taxon>
        <taxon>Anthozoa</taxon>
        <taxon>Hexacorallia</taxon>
        <taxon>Scleractinia</taxon>
        <taxon>Caryophylliina</taxon>
        <taxon>Caryophylliidae</taxon>
        <taxon>Desmophyllum</taxon>
    </lineage>
</organism>
<name>A0A9W9ZYB8_9CNID</name>
<feature type="compositionally biased region" description="Polar residues" evidence="1">
    <location>
        <begin position="51"/>
        <end position="68"/>
    </location>
</feature>
<feature type="compositionally biased region" description="Basic and acidic residues" evidence="1">
    <location>
        <begin position="1"/>
        <end position="19"/>
    </location>
</feature>
<dbReference type="Proteomes" id="UP001163046">
    <property type="component" value="Unassembled WGS sequence"/>
</dbReference>
<gene>
    <name evidence="2" type="ORF">OS493_027146</name>
</gene>
<feature type="region of interest" description="Disordered" evidence="1">
    <location>
        <begin position="1"/>
        <end position="84"/>
    </location>
</feature>
<accession>A0A9W9ZYB8</accession>
<comment type="caution">
    <text evidence="2">The sequence shown here is derived from an EMBL/GenBank/DDBJ whole genome shotgun (WGS) entry which is preliminary data.</text>
</comment>
<sequence length="110" mass="12261">MEKTKTTSKESWDPAKLEENMIETPLNDPSNNAGWNGGRNNINHQWKGAPTDSTLNNAQWQRQQQLPLTNGKAASITTTHSGQGGYGNIKFDWYGGESNNKPVVVWWTST</sequence>